<accession>A0AA36J4F8</accession>
<evidence type="ECO:0000313" key="3">
    <source>
        <dbReference type="Proteomes" id="UP001178507"/>
    </source>
</evidence>
<dbReference type="InterPro" id="IPR003325">
    <property type="entry name" value="TerD"/>
</dbReference>
<evidence type="ECO:0000259" key="1">
    <source>
        <dbReference type="Pfam" id="PF02342"/>
    </source>
</evidence>
<organism evidence="2 3">
    <name type="scientific">Effrenium voratum</name>
    <dbReference type="NCBI Taxonomy" id="2562239"/>
    <lineage>
        <taxon>Eukaryota</taxon>
        <taxon>Sar</taxon>
        <taxon>Alveolata</taxon>
        <taxon>Dinophyceae</taxon>
        <taxon>Suessiales</taxon>
        <taxon>Symbiodiniaceae</taxon>
        <taxon>Effrenium</taxon>
    </lineage>
</organism>
<dbReference type="PANTHER" id="PTHR32097">
    <property type="entry name" value="CAMP-BINDING PROTEIN 1-RELATED"/>
    <property type="match status" value="1"/>
</dbReference>
<reference evidence="2" key="1">
    <citation type="submission" date="2023-08" db="EMBL/GenBank/DDBJ databases">
        <authorList>
            <person name="Chen Y."/>
            <person name="Shah S."/>
            <person name="Dougan E. K."/>
            <person name="Thang M."/>
            <person name="Chan C."/>
        </authorList>
    </citation>
    <scope>NUCLEOTIDE SEQUENCE</scope>
</reference>
<feature type="non-terminal residue" evidence="2">
    <location>
        <position position="141"/>
    </location>
</feature>
<proteinExistence type="predicted"/>
<keyword evidence="3" id="KW-1185">Reference proteome</keyword>
<protein>
    <recommendedName>
        <fullName evidence="1">TerD domain-containing protein</fullName>
    </recommendedName>
</protein>
<sequence>MICVSAWFPGRRLQKPRASIQVACSWAFQDVKRLRRANTAGVVEEYDLPKPRYAFGVSWRDSGRHIDIDLQCVVVDNAGVIIDCAYYNNLKAVRAITHSGDETAGKPTGIQELIWANLNKLPAHVSVLVFVVAAYSGGLLQ</sequence>
<dbReference type="Proteomes" id="UP001178507">
    <property type="component" value="Unassembled WGS sequence"/>
</dbReference>
<dbReference type="InterPro" id="IPR051324">
    <property type="entry name" value="Stress/Tellurium_Resist"/>
</dbReference>
<comment type="caution">
    <text evidence="2">The sequence shown here is derived from an EMBL/GenBank/DDBJ whole genome shotgun (WGS) entry which is preliminary data.</text>
</comment>
<evidence type="ECO:0000313" key="2">
    <source>
        <dbReference type="EMBL" id="CAJ1398894.1"/>
    </source>
</evidence>
<dbReference type="Gene3D" id="2.60.60.30">
    <property type="entry name" value="sav2460 like domains"/>
    <property type="match status" value="1"/>
</dbReference>
<dbReference type="PANTHER" id="PTHR32097:SF17">
    <property type="entry name" value="CAMP-BINDING PROTEIN 1-RELATED"/>
    <property type="match status" value="1"/>
</dbReference>
<dbReference type="AlphaFoldDB" id="A0AA36J4F8"/>
<feature type="domain" description="TerD" evidence="1">
    <location>
        <begin position="55"/>
        <end position="136"/>
    </location>
</feature>
<dbReference type="EMBL" id="CAUJNA010003314">
    <property type="protein sequence ID" value="CAJ1398894.1"/>
    <property type="molecule type" value="Genomic_DNA"/>
</dbReference>
<name>A0AA36J4F8_9DINO</name>
<gene>
    <name evidence="2" type="ORF">EVOR1521_LOCUS22544</name>
</gene>
<dbReference type="Pfam" id="PF02342">
    <property type="entry name" value="TerD"/>
    <property type="match status" value="1"/>
</dbReference>